<proteinExistence type="predicted"/>
<feature type="domain" description="SCP" evidence="2">
    <location>
        <begin position="60"/>
        <end position="178"/>
    </location>
</feature>
<dbReference type="InterPro" id="IPR014044">
    <property type="entry name" value="CAP_dom"/>
</dbReference>
<dbReference type="EMBL" id="CADCTC010000208">
    <property type="protein sequence ID" value="CAA9281745.1"/>
    <property type="molecule type" value="Genomic_DNA"/>
</dbReference>
<reference evidence="3" key="1">
    <citation type="submission" date="2020-02" db="EMBL/GenBank/DDBJ databases">
        <authorList>
            <person name="Meier V. D."/>
        </authorList>
    </citation>
    <scope>NUCLEOTIDE SEQUENCE</scope>
    <source>
        <strain evidence="3">AVDCRST_MAG77</strain>
    </source>
</reference>
<dbReference type="CDD" id="cd05379">
    <property type="entry name" value="CAP_bacterial"/>
    <property type="match status" value="1"/>
</dbReference>
<protein>
    <submittedName>
        <fullName evidence="3">Probable Co/Zn/Cd efflux system membrane fusion protein</fullName>
    </submittedName>
</protein>
<feature type="region of interest" description="Disordered" evidence="1">
    <location>
        <begin position="184"/>
        <end position="240"/>
    </location>
</feature>
<evidence type="ECO:0000259" key="2">
    <source>
        <dbReference type="Pfam" id="PF00188"/>
    </source>
</evidence>
<dbReference type="InterPro" id="IPR035940">
    <property type="entry name" value="CAP_sf"/>
</dbReference>
<name>A0A6J4JLL8_9CHLR</name>
<organism evidence="3">
    <name type="scientific">uncultured Chloroflexota bacterium</name>
    <dbReference type="NCBI Taxonomy" id="166587"/>
    <lineage>
        <taxon>Bacteria</taxon>
        <taxon>Bacillati</taxon>
        <taxon>Chloroflexota</taxon>
        <taxon>environmental samples</taxon>
    </lineage>
</organism>
<evidence type="ECO:0000256" key="1">
    <source>
        <dbReference type="SAM" id="MobiDB-lite"/>
    </source>
</evidence>
<sequence>MFYSVPGVRTGFTMSRMLKRRLLAVAFALATLFGFSGHPFFGRIASAALDVSAAEGQLVELLNADRAAVGLPPLQSDPRLMDVARWRSEDMVARTYFGHDMGGFTIGRLLREHQVLFSLAGENIVSNTFEDMITVGLAQAELMKSSSHRENVLRSDYNLVGVGIALGPNRRTVFTQVFVQSAQATPTVQPAPPATPQGTPGTLGTPALQGAPAAPSAFASATPRTPTPATTVQTAPQATIQPLTATTPTAVAPTGTASPSAVAGTDATASGALLSVAPAAPATPAGADSLLRP</sequence>
<dbReference type="AlphaFoldDB" id="A0A6J4JLL8"/>
<dbReference type="SUPFAM" id="SSF55797">
    <property type="entry name" value="PR-1-like"/>
    <property type="match status" value="1"/>
</dbReference>
<evidence type="ECO:0000313" key="3">
    <source>
        <dbReference type="EMBL" id="CAA9281745.1"/>
    </source>
</evidence>
<accession>A0A6J4JLL8</accession>
<dbReference type="PANTHER" id="PTHR31157:SF1">
    <property type="entry name" value="SCP DOMAIN-CONTAINING PROTEIN"/>
    <property type="match status" value="1"/>
</dbReference>
<feature type="compositionally biased region" description="Low complexity" evidence="1">
    <location>
        <begin position="196"/>
        <end position="240"/>
    </location>
</feature>
<dbReference type="PANTHER" id="PTHR31157">
    <property type="entry name" value="SCP DOMAIN-CONTAINING PROTEIN"/>
    <property type="match status" value="1"/>
</dbReference>
<gene>
    <name evidence="3" type="ORF">AVDCRST_MAG77-3897</name>
</gene>
<dbReference type="Pfam" id="PF00188">
    <property type="entry name" value="CAP"/>
    <property type="match status" value="1"/>
</dbReference>
<dbReference type="Gene3D" id="3.40.33.10">
    <property type="entry name" value="CAP"/>
    <property type="match status" value="1"/>
</dbReference>